<dbReference type="Gene3D" id="2.60.270.50">
    <property type="match status" value="1"/>
</dbReference>
<dbReference type="STRING" id="5643.A0A060S3C1"/>
<proteinExistence type="predicted"/>
<gene>
    <name evidence="1" type="ORF">BN946_scf185000.g45</name>
</gene>
<dbReference type="OrthoDB" id="2731195at2759"/>
<dbReference type="OMA" id="DESHRFH"/>
<protein>
    <submittedName>
        <fullName evidence="1">Uncharacterized protein</fullName>
    </submittedName>
</protein>
<organism evidence="1 2">
    <name type="scientific">Pycnoporus cinnabarinus</name>
    <name type="common">Cinnabar-red polypore</name>
    <name type="synonym">Trametes cinnabarina</name>
    <dbReference type="NCBI Taxonomy" id="5643"/>
    <lineage>
        <taxon>Eukaryota</taxon>
        <taxon>Fungi</taxon>
        <taxon>Dikarya</taxon>
        <taxon>Basidiomycota</taxon>
        <taxon>Agaricomycotina</taxon>
        <taxon>Agaricomycetes</taxon>
        <taxon>Polyporales</taxon>
        <taxon>Polyporaceae</taxon>
        <taxon>Trametes</taxon>
    </lineage>
</organism>
<reference evidence="1" key="1">
    <citation type="submission" date="2014-01" db="EMBL/GenBank/DDBJ databases">
        <title>The genome of the white-rot fungus Pycnoporus cinnabarinus: a basidiomycete model with a versatile arsenal for lignocellulosic biomass breakdown.</title>
        <authorList>
            <person name="Levasseur A."/>
            <person name="Lomascolo A."/>
            <person name="Ruiz-Duenas F.J."/>
            <person name="Uzan E."/>
            <person name="Piumi F."/>
            <person name="Kues U."/>
            <person name="Ram A.F.J."/>
            <person name="Murat C."/>
            <person name="Haon M."/>
            <person name="Benoit I."/>
            <person name="Arfi Y."/>
            <person name="Chevret D."/>
            <person name="Drula E."/>
            <person name="Kwon M.J."/>
            <person name="Gouret P."/>
            <person name="Lesage-Meessen L."/>
            <person name="Lombard V."/>
            <person name="Mariette J."/>
            <person name="Noirot C."/>
            <person name="Park J."/>
            <person name="Patyshakuliyeva A."/>
            <person name="Wieneger R.A.B."/>
            <person name="Wosten H.A.B."/>
            <person name="Martin F."/>
            <person name="Coutinho P.M."/>
            <person name="de Vries R."/>
            <person name="Martinez A.T."/>
            <person name="Klopp C."/>
            <person name="Pontarotti P."/>
            <person name="Henrissat B."/>
            <person name="Record E."/>
        </authorList>
    </citation>
    <scope>NUCLEOTIDE SEQUENCE [LARGE SCALE GENOMIC DNA]</scope>
    <source>
        <strain evidence="1">BRFM137</strain>
    </source>
</reference>
<dbReference type="Proteomes" id="UP000029665">
    <property type="component" value="Unassembled WGS sequence"/>
</dbReference>
<evidence type="ECO:0000313" key="1">
    <source>
        <dbReference type="EMBL" id="CDO68902.1"/>
    </source>
</evidence>
<dbReference type="HOGENOM" id="CLU_123991_0_0_1"/>
<sequence length="190" mass="20542">MPFTVITNVSVLALEIGKQTGILVAASTPPPPPGLKDKWRWLQCTLKNETQFKIQLLDSYFNSGRYWDSPKDVDPFTQMVFSCCNDDGSILTGVAGGTAFRVILNESVHYDFAVGWTNPAAGSLKASIVPGSRGVYGYESANPDGSSFMDDTVYEAKDGDGNPVQFKLHFSGAAGQEAMFVVKEIVLTST</sequence>
<accession>A0A060S3C1</accession>
<keyword evidence="2" id="KW-1185">Reference proteome</keyword>
<evidence type="ECO:0000313" key="2">
    <source>
        <dbReference type="Proteomes" id="UP000029665"/>
    </source>
</evidence>
<name>A0A060S3C1_PYCCI</name>
<comment type="caution">
    <text evidence="1">The sequence shown here is derived from an EMBL/GenBank/DDBJ whole genome shotgun (WGS) entry which is preliminary data.</text>
</comment>
<dbReference type="AlphaFoldDB" id="A0A060S3C1"/>
<dbReference type="EMBL" id="CCBP010000028">
    <property type="protein sequence ID" value="CDO68902.1"/>
    <property type="molecule type" value="Genomic_DNA"/>
</dbReference>